<evidence type="ECO:0000313" key="2">
    <source>
        <dbReference type="Proteomes" id="UP000030748"/>
    </source>
</evidence>
<dbReference type="Proteomes" id="UP000030748">
    <property type="component" value="Unassembled WGS sequence"/>
</dbReference>
<sequence>MFICSIGLTRNPLVIFGFGKKLYHKQNNQSGNIIVIIIQKKLIDFNFKKCVHIIIFGRFRFKRTKSIDIYSNLYRSNFFFIHISTLFSYIEESLNQKQQNIFIQSRYIYILPRYTYFSFSVEHI</sequence>
<dbReference type="AlphaFoldDB" id="A0A022R8K2"/>
<organism evidence="1 2">
    <name type="scientific">Erythranthe guttata</name>
    <name type="common">Yellow monkey flower</name>
    <name type="synonym">Mimulus guttatus</name>
    <dbReference type="NCBI Taxonomy" id="4155"/>
    <lineage>
        <taxon>Eukaryota</taxon>
        <taxon>Viridiplantae</taxon>
        <taxon>Streptophyta</taxon>
        <taxon>Embryophyta</taxon>
        <taxon>Tracheophyta</taxon>
        <taxon>Spermatophyta</taxon>
        <taxon>Magnoliopsida</taxon>
        <taxon>eudicotyledons</taxon>
        <taxon>Gunneridae</taxon>
        <taxon>Pentapetalae</taxon>
        <taxon>asterids</taxon>
        <taxon>lamiids</taxon>
        <taxon>Lamiales</taxon>
        <taxon>Phrymaceae</taxon>
        <taxon>Erythranthe</taxon>
    </lineage>
</organism>
<keyword evidence="2" id="KW-1185">Reference proteome</keyword>
<gene>
    <name evidence="1" type="ORF">MIMGU_mgv1a016351mg</name>
</gene>
<proteinExistence type="predicted"/>
<name>A0A022R8K2_ERYGU</name>
<dbReference type="EMBL" id="KI630592">
    <property type="protein sequence ID" value="EYU36692.1"/>
    <property type="molecule type" value="Genomic_DNA"/>
</dbReference>
<protein>
    <submittedName>
        <fullName evidence="1">Uncharacterized protein</fullName>
    </submittedName>
</protein>
<evidence type="ECO:0000313" key="1">
    <source>
        <dbReference type="EMBL" id="EYU36692.1"/>
    </source>
</evidence>
<reference evidence="1 2" key="1">
    <citation type="journal article" date="2013" name="Proc. Natl. Acad. Sci. U.S.A.">
        <title>Fine-scale variation in meiotic recombination in Mimulus inferred from population shotgun sequencing.</title>
        <authorList>
            <person name="Hellsten U."/>
            <person name="Wright K.M."/>
            <person name="Jenkins J."/>
            <person name="Shu S."/>
            <person name="Yuan Y."/>
            <person name="Wessler S.R."/>
            <person name="Schmutz J."/>
            <person name="Willis J.H."/>
            <person name="Rokhsar D.S."/>
        </authorList>
    </citation>
    <scope>NUCLEOTIDE SEQUENCE [LARGE SCALE GENOMIC DNA]</scope>
    <source>
        <strain evidence="2">cv. DUN x IM62</strain>
    </source>
</reference>
<accession>A0A022R8K2</accession>